<feature type="domain" description="Exoribonuclease Xrn1 D2/D3" evidence="12">
    <location>
        <begin position="906"/>
        <end position="1130"/>
    </location>
</feature>
<evidence type="ECO:0000313" key="14">
    <source>
        <dbReference type="Proteomes" id="UP000283383"/>
    </source>
</evidence>
<keyword evidence="6" id="KW-0866">Nonsense-mediated mRNA decay</keyword>
<dbReference type="GO" id="GO:0016075">
    <property type="term" value="P:rRNA catabolic process"/>
    <property type="evidence" value="ECO:0007669"/>
    <property type="project" value="TreeGrafter"/>
</dbReference>
<dbReference type="Pfam" id="PF18129">
    <property type="entry name" value="SH3_12"/>
    <property type="match status" value="1"/>
</dbReference>
<evidence type="ECO:0000256" key="1">
    <source>
        <dbReference type="ARBA" id="ARBA00006994"/>
    </source>
</evidence>
<dbReference type="InterPro" id="IPR041385">
    <property type="entry name" value="SH3_12"/>
</dbReference>
<dbReference type="InterPro" id="IPR040992">
    <property type="entry name" value="XRN1_D1"/>
</dbReference>
<dbReference type="PANTHER" id="PTHR12341">
    <property type="entry name" value="5'-&gt;3' EXORIBONUCLEASE"/>
    <property type="match status" value="1"/>
</dbReference>
<dbReference type="Pfam" id="PF17846">
    <property type="entry name" value="XRN_M"/>
    <property type="match status" value="1"/>
</dbReference>
<evidence type="ECO:0000256" key="5">
    <source>
        <dbReference type="ARBA" id="ARBA00022839"/>
    </source>
</evidence>
<dbReference type="Proteomes" id="UP000283383">
    <property type="component" value="Unassembled WGS sequence"/>
</dbReference>
<dbReference type="GO" id="GO:0005737">
    <property type="term" value="C:cytoplasm"/>
    <property type="evidence" value="ECO:0007669"/>
    <property type="project" value="UniProtKB-SubCell"/>
</dbReference>
<evidence type="ECO:0000259" key="12">
    <source>
        <dbReference type="Pfam" id="PF18334"/>
    </source>
</evidence>
<dbReference type="InterPro" id="IPR004859">
    <property type="entry name" value="Xrn1_N"/>
</dbReference>
<dbReference type="InterPro" id="IPR016494">
    <property type="entry name" value="5_3_exoribonuclease_1"/>
</dbReference>
<feature type="domain" description="Xrn1 helical" evidence="9">
    <location>
        <begin position="275"/>
        <end position="666"/>
    </location>
</feature>
<dbReference type="Pfam" id="PF18332">
    <property type="entry name" value="XRN1_D1"/>
    <property type="match status" value="1"/>
</dbReference>
<evidence type="ECO:0000259" key="10">
    <source>
        <dbReference type="Pfam" id="PF18129"/>
    </source>
</evidence>
<dbReference type="InterPro" id="IPR027073">
    <property type="entry name" value="5_3_exoribonuclease"/>
</dbReference>
<dbReference type="GO" id="GO:0000184">
    <property type="term" value="P:nuclear-transcribed mRNA catabolic process, nonsense-mediated decay"/>
    <property type="evidence" value="ECO:0007669"/>
    <property type="project" value="UniProtKB-KW"/>
</dbReference>
<protein>
    <recommendedName>
        <fullName evidence="6">5'-3' exoribonuclease 1</fullName>
        <ecNumber evidence="6">3.1.13.-</ecNumber>
    </recommendedName>
</protein>
<comment type="function">
    <text evidence="6">Multifunctional protein that exhibits several independent functions at different levels of the cellular processes. 5'-3' exonuclease component of the nonsense-mediated mRNA decay (NMD) which is a highly conserved mRNA degradation pathway, an RNA surveillance system whose role is to identify and rid cells of mRNA with premature termination codons and thus prevents accumulation of potentially harmful truncated proteins.</text>
</comment>
<dbReference type="GO" id="GO:0005634">
    <property type="term" value="C:nucleus"/>
    <property type="evidence" value="ECO:0007669"/>
    <property type="project" value="TreeGrafter"/>
</dbReference>
<name>A0A420HDF4_9PEZI</name>
<gene>
    <name evidence="13" type="ORF">GcM3_201027</name>
</gene>
<proteinExistence type="inferred from homology"/>
<dbReference type="CDD" id="cd18673">
    <property type="entry name" value="PIN_XRN1-2-like"/>
    <property type="match status" value="1"/>
</dbReference>
<dbReference type="InterPro" id="IPR047008">
    <property type="entry name" value="XRN1_SH3_sf"/>
</dbReference>
<feature type="compositionally biased region" description="Polar residues" evidence="7">
    <location>
        <begin position="1240"/>
        <end position="1254"/>
    </location>
</feature>
<dbReference type="GO" id="GO:0004534">
    <property type="term" value="F:5'-3' RNA exonuclease activity"/>
    <property type="evidence" value="ECO:0007669"/>
    <property type="project" value="UniProtKB-ARBA"/>
</dbReference>
<comment type="subcellular location">
    <subcellularLocation>
        <location evidence="6">Cytoplasm</location>
    </subcellularLocation>
</comment>
<dbReference type="Pfam" id="PF03159">
    <property type="entry name" value="XRN_N"/>
    <property type="match status" value="1"/>
</dbReference>
<keyword evidence="2" id="KW-0507">mRNA processing</keyword>
<evidence type="ECO:0000259" key="9">
    <source>
        <dbReference type="Pfam" id="PF17846"/>
    </source>
</evidence>
<dbReference type="Gene3D" id="2.170.260.40">
    <property type="match status" value="1"/>
</dbReference>
<feature type="domain" description="5'-3' exoribonuclease 1 SH3-like" evidence="10">
    <location>
        <begin position="1148"/>
        <end position="1218"/>
    </location>
</feature>
<dbReference type="GO" id="GO:0003723">
    <property type="term" value="F:RNA binding"/>
    <property type="evidence" value="ECO:0007669"/>
    <property type="project" value="UniProtKB-KW"/>
</dbReference>
<keyword evidence="6" id="KW-0963">Cytoplasm</keyword>
<dbReference type="PANTHER" id="PTHR12341:SF7">
    <property type="entry name" value="5'-3' EXORIBONUCLEASE 1"/>
    <property type="match status" value="1"/>
</dbReference>
<feature type="region of interest" description="Disordered" evidence="7">
    <location>
        <begin position="1233"/>
        <end position="1331"/>
    </location>
</feature>
<keyword evidence="14" id="KW-1185">Reference proteome</keyword>
<feature type="domain" description="5'-3' exoribonuclease 1 D1" evidence="11">
    <location>
        <begin position="714"/>
        <end position="901"/>
    </location>
</feature>
<keyword evidence="3 6" id="KW-0540">Nuclease</keyword>
<evidence type="ECO:0000256" key="3">
    <source>
        <dbReference type="ARBA" id="ARBA00022722"/>
    </source>
</evidence>
<feature type="compositionally biased region" description="Polar residues" evidence="7">
    <location>
        <begin position="1287"/>
        <end position="1312"/>
    </location>
</feature>
<dbReference type="EMBL" id="MCBQ01020149">
    <property type="protein sequence ID" value="RKF55471.1"/>
    <property type="molecule type" value="Genomic_DNA"/>
</dbReference>
<comment type="caution">
    <text evidence="13">The sequence shown here is derived from an EMBL/GenBank/DDBJ whole genome shotgun (WGS) entry which is preliminary data.</text>
</comment>
<dbReference type="Gene3D" id="2.30.30.750">
    <property type="match status" value="1"/>
</dbReference>
<keyword evidence="4 6" id="KW-0378">Hydrolase</keyword>
<dbReference type="FunFam" id="3.40.50.12390:FF:000002">
    <property type="entry name" value="5'-3' exoribonuclease 1"/>
    <property type="match status" value="1"/>
</dbReference>
<accession>A0A420HDF4</accession>
<dbReference type="InterPro" id="IPR041106">
    <property type="entry name" value="XRN1_D2_D3"/>
</dbReference>
<evidence type="ECO:0000256" key="6">
    <source>
        <dbReference type="PIRNR" id="PIRNR006743"/>
    </source>
</evidence>
<evidence type="ECO:0000313" key="13">
    <source>
        <dbReference type="EMBL" id="RKF55471.1"/>
    </source>
</evidence>
<evidence type="ECO:0000259" key="8">
    <source>
        <dbReference type="Pfam" id="PF03159"/>
    </source>
</evidence>
<dbReference type="Pfam" id="PF18334">
    <property type="entry name" value="XRN1_D2_D3"/>
    <property type="match status" value="1"/>
</dbReference>
<dbReference type="STRING" id="62708.A0A420HDF4"/>
<dbReference type="EC" id="3.1.13.-" evidence="6"/>
<reference evidence="13 14" key="1">
    <citation type="journal article" date="2018" name="BMC Genomics">
        <title>Comparative genome analyses reveal sequence features reflecting distinct modes of host-adaptation between dicot and monocot powdery mildew.</title>
        <authorList>
            <person name="Wu Y."/>
            <person name="Ma X."/>
            <person name="Pan Z."/>
            <person name="Kale S.D."/>
            <person name="Song Y."/>
            <person name="King H."/>
            <person name="Zhang Q."/>
            <person name="Presley C."/>
            <person name="Deng X."/>
            <person name="Wei C.I."/>
            <person name="Xiao S."/>
        </authorList>
    </citation>
    <scope>NUCLEOTIDE SEQUENCE [LARGE SCALE GENOMIC DNA]</scope>
    <source>
        <strain evidence="13">UMSG3</strain>
    </source>
</reference>
<dbReference type="FunFam" id="1.25.40.1050:FF:000002">
    <property type="entry name" value="5'-3' exoribonuclease"/>
    <property type="match status" value="1"/>
</dbReference>
<dbReference type="InterPro" id="IPR014722">
    <property type="entry name" value="Rib_uL2_dom2"/>
</dbReference>
<comment type="similarity">
    <text evidence="1">Belongs to the 5'-3' exonuclease family. XRN2/RAT1 subfamily.</text>
</comment>
<dbReference type="InterPro" id="IPR041412">
    <property type="entry name" value="Xrn1_helical"/>
</dbReference>
<evidence type="ECO:0000256" key="2">
    <source>
        <dbReference type="ARBA" id="ARBA00022664"/>
    </source>
</evidence>
<dbReference type="InterPro" id="IPR047007">
    <property type="entry name" value="XRN1_D1_sf"/>
</dbReference>
<dbReference type="GO" id="GO:0006397">
    <property type="term" value="P:mRNA processing"/>
    <property type="evidence" value="ECO:0007669"/>
    <property type="project" value="UniProtKB-KW"/>
</dbReference>
<dbReference type="PIRSF" id="PIRSF006743">
    <property type="entry name" value="Exonuclease_Xnr1"/>
    <property type="match status" value="1"/>
</dbReference>
<feature type="domain" description="Xrn1 N-terminal" evidence="8">
    <location>
        <begin position="1"/>
        <end position="227"/>
    </location>
</feature>
<dbReference type="Gene3D" id="2.30.30.30">
    <property type="match status" value="1"/>
</dbReference>
<evidence type="ECO:0000256" key="4">
    <source>
        <dbReference type="ARBA" id="ARBA00022801"/>
    </source>
</evidence>
<dbReference type="Gene3D" id="1.25.40.1050">
    <property type="match status" value="1"/>
</dbReference>
<evidence type="ECO:0000259" key="11">
    <source>
        <dbReference type="Pfam" id="PF18332"/>
    </source>
</evidence>
<keyword evidence="5 6" id="KW-0269">Exonuclease</keyword>
<keyword evidence="6" id="KW-0694">RNA-binding</keyword>
<evidence type="ECO:0000256" key="7">
    <source>
        <dbReference type="SAM" id="MobiDB-lite"/>
    </source>
</evidence>
<organism evidence="13 14">
    <name type="scientific">Golovinomyces cichoracearum</name>
    <dbReference type="NCBI Taxonomy" id="62708"/>
    <lineage>
        <taxon>Eukaryota</taxon>
        <taxon>Fungi</taxon>
        <taxon>Dikarya</taxon>
        <taxon>Ascomycota</taxon>
        <taxon>Pezizomycotina</taxon>
        <taxon>Leotiomycetes</taxon>
        <taxon>Erysiphales</taxon>
        <taxon>Erysiphaceae</taxon>
        <taxon>Golovinomyces</taxon>
    </lineage>
</organism>
<sequence length="1331" mass="152619">MGVPKFFRWMSERYPAISQLIAENRIPEFDCLYLDMNGIIHNCTHKDSENTTFRMTEEQMFVTVFNYIEHLYGKIKPKQLFFMAVDGVAPRAKMNQQRARRFRTALDVELAREKAIKEGKEIPKEDAFDSNSITPGTEFMHKLTIQLKFFINKKISEDTDWQGVKIILSGHEVPGEGEHKIMEYIRHAKAQPEYNPNIRHCLYGLDADLIMLGLLSHDPHFCLLREEVTFGRASKSKSKELEHQKFYLTHLCIVREYLDLEFQELREPGAMKFNFDLERVIDDFILMAFFVGNDFLPNLPNLHINEGALALMFKIYKTVLPKAGGYINEGGVINLNRLNVLLDEISHVEYRYFESDVSDQNWFNSKQMSKQDVMLKNKAPDKVIMTSSQRETWQAIKAFLADKSKPIVDLPHTLIAADRKFFRDLADRLHLEWNTIEDDTGNRCMQISRPPTSINNVDENGELLMEVCQVIKMYDDAETMDVSVAQAKAEMDRKYEEKFREWKDTYYNEKFGWHLNDDAKLVQICENYVMGLQWVLFYYYRGVVSWAWYYQYHYSPMISDVVRGLKVNLVFDLGQPFRPFEQLMGVLPDRSKKIVPTIYHDLMTNPRSPIIDFYPRNFELDMNGKRMEWEAVVKIPFIDEKRLLTAMAPINKLLSEEEKKRNEFGLTFQYLYDPTSDFEYPSSLIGIFPDIPHCHCIESVFDLPTMEGLKYHIGLMDGVKLGDAALAGFPSLSTLPYSAALKFHGVSVFQSESSNESMVVTLRDSELRSNIKTAKTKLGKKVYVGYPYLQEGRVFKVSDELFDYFPSTDQTAHPIQKSHNQREIEDFSRKAERIEDNYSKHLGIIIGPVESIIHVEMLKGLTKTDEGNTIKEYALIPGMDTEFASQAIVDEVLNEDQRFLEHAALPIDEEFPPGSRAFFLGEFNYGRPLVIIDLKDDRANVWLSATKFKEEEFGHQVIQKYETTSTYLPAYTVAQMLGLNSFVLSKITSSFSVAALGNSRLNLGLNLKFESKKLKVLGYTRRSEKGWEYSHSAIELLTTYMTKFPDFFAGIHRNIRASEYKATDFYAAEVADSKIKEIVAWLKSIESNKFEKIPLDSEQLDSNVIAAIEKAIDAELEANSEVTYKKFTGVPRNALLKPSDAEHRLGRQTFALGDRVIYVQESGRVPIATRGFVVGITRTNSTMLLDVLFSLSFMSGTTLGDRCTPYRGSTVPSTSVINISNKQVVASAFQEHLTPEHSTKNSQSPTQFNRSQVNYRDAVAPPPRRGSYRGTAFGQNQNRVNYRDENQSAPNRTRGSSQQNARAALTRGNQAVRSGLPRQFSRGKGERTKPS</sequence>
<dbReference type="Gene3D" id="3.40.50.12390">
    <property type="match status" value="2"/>
</dbReference>